<dbReference type="Gene3D" id="3.30.70.1820">
    <property type="entry name" value="L1 transposable element, RRM domain"/>
    <property type="match status" value="1"/>
</dbReference>
<evidence type="ECO:0000256" key="1">
    <source>
        <dbReference type="SAM" id="Coils"/>
    </source>
</evidence>
<protein>
    <submittedName>
        <fullName evidence="3">Uncharacterized protein LOC106123605</fullName>
    </submittedName>
</protein>
<feature type="region of interest" description="Disordered" evidence="2">
    <location>
        <begin position="193"/>
        <end position="217"/>
    </location>
</feature>
<dbReference type="GeneID" id="106123605"/>
<feature type="coiled-coil region" evidence="1">
    <location>
        <begin position="46"/>
        <end position="98"/>
    </location>
</feature>
<reference evidence="3" key="1">
    <citation type="submission" date="2025-08" db="UniProtKB">
        <authorList>
            <consortium name="RefSeq"/>
        </authorList>
    </citation>
    <scope>IDENTIFICATION</scope>
</reference>
<evidence type="ECO:0000256" key="2">
    <source>
        <dbReference type="SAM" id="MobiDB-lite"/>
    </source>
</evidence>
<organism evidence="3">
    <name type="scientific">Papilio xuthus</name>
    <name type="common">Asian swallowtail butterfly</name>
    <dbReference type="NCBI Taxonomy" id="66420"/>
    <lineage>
        <taxon>Eukaryota</taxon>
        <taxon>Metazoa</taxon>
        <taxon>Ecdysozoa</taxon>
        <taxon>Arthropoda</taxon>
        <taxon>Hexapoda</taxon>
        <taxon>Insecta</taxon>
        <taxon>Pterygota</taxon>
        <taxon>Neoptera</taxon>
        <taxon>Endopterygota</taxon>
        <taxon>Lepidoptera</taxon>
        <taxon>Glossata</taxon>
        <taxon>Ditrysia</taxon>
        <taxon>Papilionoidea</taxon>
        <taxon>Papilionidae</taxon>
        <taxon>Papilioninae</taxon>
        <taxon>Papilio</taxon>
    </lineage>
</organism>
<sequence length="217" mass="25926">MEGQFQILFDKMKVEMQNQTAELKESITKNVMKHMEEKLTPIIEENKTLRLRVEKLEKEIEYLNRDKRNNNIIVYGVEENERSDLELLEEVKNNFKNDTNIDIDPRDINKIHRIGKKLREGNKPRPIICSFTSNWKKNEIIKNKKKLKNIYVNEDYPKEVLEKRKALQVELIEERNKGKIAYIKYDKLIVKDHNTNKEKRKRETSVSPSTHVSHPNK</sequence>
<keyword evidence="1" id="KW-0175">Coiled coil</keyword>
<feature type="compositionally biased region" description="Basic and acidic residues" evidence="2">
    <location>
        <begin position="193"/>
        <end position="204"/>
    </location>
</feature>
<dbReference type="RefSeq" id="XP_013175473.1">
    <property type="nucleotide sequence ID" value="XM_013320019.1"/>
</dbReference>
<proteinExistence type="predicted"/>
<feature type="compositionally biased region" description="Polar residues" evidence="2">
    <location>
        <begin position="205"/>
        <end position="217"/>
    </location>
</feature>
<dbReference type="Proteomes" id="UP000694872">
    <property type="component" value="Unplaced"/>
</dbReference>
<accession>A0AAJ7EFL4</accession>
<name>A0AAJ7EFL4_PAPXU</name>
<gene>
    <name evidence="3" type="primary">LOC106123605</name>
</gene>
<evidence type="ECO:0000313" key="3">
    <source>
        <dbReference type="RefSeq" id="XP_013175473.1"/>
    </source>
</evidence>
<dbReference type="AlphaFoldDB" id="A0AAJ7EFL4"/>
<dbReference type="KEGG" id="pxu:106123605"/>